<organism evidence="5 6">
    <name type="scientific">Chironomus riparius</name>
    <dbReference type="NCBI Taxonomy" id="315576"/>
    <lineage>
        <taxon>Eukaryota</taxon>
        <taxon>Metazoa</taxon>
        <taxon>Ecdysozoa</taxon>
        <taxon>Arthropoda</taxon>
        <taxon>Hexapoda</taxon>
        <taxon>Insecta</taxon>
        <taxon>Pterygota</taxon>
        <taxon>Neoptera</taxon>
        <taxon>Endopterygota</taxon>
        <taxon>Diptera</taxon>
        <taxon>Nematocera</taxon>
        <taxon>Chironomoidea</taxon>
        <taxon>Chironomidae</taxon>
        <taxon>Chironominae</taxon>
        <taxon>Chironomus</taxon>
    </lineage>
</organism>
<evidence type="ECO:0000313" key="6">
    <source>
        <dbReference type="Proteomes" id="UP001153620"/>
    </source>
</evidence>
<name>A0A9N9WIZ5_9DIPT</name>
<reference evidence="5" key="1">
    <citation type="submission" date="2022-01" db="EMBL/GenBank/DDBJ databases">
        <authorList>
            <person name="King R."/>
        </authorList>
    </citation>
    <scope>NUCLEOTIDE SEQUENCE</scope>
</reference>
<dbReference type="SUPFAM" id="SSF81296">
    <property type="entry name" value="E set domains"/>
    <property type="match status" value="2"/>
</dbReference>
<proteinExistence type="inferred from homology"/>
<evidence type="ECO:0000313" key="5">
    <source>
        <dbReference type="EMBL" id="CAG9797196.1"/>
    </source>
</evidence>
<dbReference type="InterPro" id="IPR011022">
    <property type="entry name" value="Arrestin_C-like"/>
</dbReference>
<dbReference type="PANTHER" id="PTHR11188">
    <property type="entry name" value="ARRESTIN DOMAIN CONTAINING PROTEIN"/>
    <property type="match status" value="1"/>
</dbReference>
<comment type="similarity">
    <text evidence="1">Belongs to the arrestin family.</text>
</comment>
<dbReference type="Pfam" id="PF00339">
    <property type="entry name" value="Arrestin_N"/>
    <property type="match status" value="1"/>
</dbReference>
<dbReference type="GO" id="GO:0005737">
    <property type="term" value="C:cytoplasm"/>
    <property type="evidence" value="ECO:0007669"/>
    <property type="project" value="TreeGrafter"/>
</dbReference>
<reference evidence="5" key="2">
    <citation type="submission" date="2022-10" db="EMBL/GenBank/DDBJ databases">
        <authorList>
            <consortium name="ENA_rothamsted_submissions"/>
            <consortium name="culmorum"/>
            <person name="King R."/>
        </authorList>
    </citation>
    <scope>NUCLEOTIDE SEQUENCE</scope>
</reference>
<feature type="region of interest" description="Disordered" evidence="3">
    <location>
        <begin position="315"/>
        <end position="335"/>
    </location>
</feature>
<dbReference type="PANTHER" id="PTHR11188:SF176">
    <property type="entry name" value="ARRESTIN DOMAIN-CONTAINING PROTEIN 1"/>
    <property type="match status" value="1"/>
</dbReference>
<dbReference type="OrthoDB" id="2333384at2759"/>
<dbReference type="Gene3D" id="2.60.40.640">
    <property type="match status" value="2"/>
</dbReference>
<evidence type="ECO:0000256" key="3">
    <source>
        <dbReference type="SAM" id="MobiDB-lite"/>
    </source>
</evidence>
<accession>A0A9N9WIZ5</accession>
<evidence type="ECO:0000256" key="2">
    <source>
        <dbReference type="ARBA" id="ARBA00022606"/>
    </source>
</evidence>
<dbReference type="EMBL" id="OU895877">
    <property type="protein sequence ID" value="CAG9797196.1"/>
    <property type="molecule type" value="Genomic_DNA"/>
</dbReference>
<protein>
    <recommendedName>
        <fullName evidence="4">Arrestin C-terminal-like domain-containing protein</fullName>
    </recommendedName>
</protein>
<feature type="domain" description="Arrestin C-terminal-like" evidence="4">
    <location>
        <begin position="171"/>
        <end position="303"/>
    </location>
</feature>
<dbReference type="SMART" id="SM01017">
    <property type="entry name" value="Arrestin_C"/>
    <property type="match status" value="1"/>
</dbReference>
<dbReference type="InterPro" id="IPR011021">
    <property type="entry name" value="Arrestin-like_N"/>
</dbReference>
<sequence length="335" mass="37855">MEDGIALNLEANSEGDYTYYPGHLLKGSIILSLNKVSKIKAFYVKIFGKSKAHWIEKNGRSETHYNGKEIFINSRNYILGKAGGPSIKIDSGNHKYSFACQLPNDLPYSIKLDHGEIIYFIEAVLVIPWSYNLELRKEFGIIRYEDLNLYPELRLPQNREVVKKFFTLFKESKPLHISVSIPRSGYTSNQEVLVNILYSNQSDVDIKKTAVRLVKCLILTSQSPQKVKIEKIRLISNLVQGVDAGRSKGIEIIVPIPAIKLTSNRRFSQILTIEYAIEVEGDADGFHSNPIVSVPITIGNFPIRFEDESGASNYMQSSAMSNKPPDYSSRELNNF</sequence>
<keyword evidence="2" id="KW-0716">Sensory transduction</keyword>
<dbReference type="InterPro" id="IPR050357">
    <property type="entry name" value="Arrestin_domain-protein"/>
</dbReference>
<dbReference type="Proteomes" id="UP001153620">
    <property type="component" value="Chromosome 1"/>
</dbReference>
<dbReference type="AlphaFoldDB" id="A0A9N9WIZ5"/>
<dbReference type="GO" id="GO:0015031">
    <property type="term" value="P:protein transport"/>
    <property type="evidence" value="ECO:0007669"/>
    <property type="project" value="TreeGrafter"/>
</dbReference>
<dbReference type="InterPro" id="IPR014752">
    <property type="entry name" value="Arrestin-like_C"/>
</dbReference>
<evidence type="ECO:0000256" key="1">
    <source>
        <dbReference type="ARBA" id="ARBA00005298"/>
    </source>
</evidence>
<gene>
    <name evidence="5" type="ORF">CHIRRI_LOCUS196</name>
</gene>
<dbReference type="InterPro" id="IPR014756">
    <property type="entry name" value="Ig_E-set"/>
</dbReference>
<keyword evidence="6" id="KW-1185">Reference proteome</keyword>
<dbReference type="Pfam" id="PF02752">
    <property type="entry name" value="Arrestin_C"/>
    <property type="match status" value="1"/>
</dbReference>
<evidence type="ECO:0000259" key="4">
    <source>
        <dbReference type="SMART" id="SM01017"/>
    </source>
</evidence>